<evidence type="ECO:0000313" key="2">
    <source>
        <dbReference type="Proteomes" id="UP000193642"/>
    </source>
</evidence>
<dbReference type="Proteomes" id="UP000193642">
    <property type="component" value="Unassembled WGS sequence"/>
</dbReference>
<reference evidence="1 2" key="1">
    <citation type="submission" date="2016-07" db="EMBL/GenBank/DDBJ databases">
        <title>Pervasive Adenine N6-methylation of Active Genes in Fungi.</title>
        <authorList>
            <consortium name="DOE Joint Genome Institute"/>
            <person name="Mondo S.J."/>
            <person name="Dannebaum R.O."/>
            <person name="Kuo R.C."/>
            <person name="Labutti K."/>
            <person name="Haridas S."/>
            <person name="Kuo A."/>
            <person name="Salamov A."/>
            <person name="Ahrendt S.R."/>
            <person name="Lipzen A."/>
            <person name="Sullivan W."/>
            <person name="Andreopoulos W.B."/>
            <person name="Clum A."/>
            <person name="Lindquist E."/>
            <person name="Daum C."/>
            <person name="Ramamoorthy G.K."/>
            <person name="Gryganskyi A."/>
            <person name="Culley D."/>
            <person name="Magnuson J.K."/>
            <person name="James T.Y."/>
            <person name="O'Malley M.A."/>
            <person name="Stajich J.E."/>
            <person name="Spatafora J.W."/>
            <person name="Visel A."/>
            <person name="Grigoriev I.V."/>
        </authorList>
    </citation>
    <scope>NUCLEOTIDE SEQUENCE [LARGE SCALE GENOMIC DNA]</scope>
    <source>
        <strain evidence="1 2">JEL800</strain>
    </source>
</reference>
<dbReference type="PROSITE" id="PS51257">
    <property type="entry name" value="PROKAR_LIPOPROTEIN"/>
    <property type="match status" value="1"/>
</dbReference>
<organism evidence="1 2">
    <name type="scientific">Rhizoclosmatium globosum</name>
    <dbReference type="NCBI Taxonomy" id="329046"/>
    <lineage>
        <taxon>Eukaryota</taxon>
        <taxon>Fungi</taxon>
        <taxon>Fungi incertae sedis</taxon>
        <taxon>Chytridiomycota</taxon>
        <taxon>Chytridiomycota incertae sedis</taxon>
        <taxon>Chytridiomycetes</taxon>
        <taxon>Chytridiales</taxon>
        <taxon>Chytriomycetaceae</taxon>
        <taxon>Rhizoclosmatium</taxon>
    </lineage>
</organism>
<proteinExistence type="predicted"/>
<protein>
    <submittedName>
        <fullName evidence="1">Uncharacterized protein</fullName>
    </submittedName>
</protein>
<gene>
    <name evidence="1" type="ORF">BCR33DRAFT_824544</name>
</gene>
<dbReference type="OrthoDB" id="10280316at2759"/>
<dbReference type="EMBL" id="MCGO01000003">
    <property type="protein sequence ID" value="ORY52701.1"/>
    <property type="molecule type" value="Genomic_DNA"/>
</dbReference>
<keyword evidence="2" id="KW-1185">Reference proteome</keyword>
<accession>A0A1Y2D097</accession>
<sequence>MLRKLSYFQDGDSSSSSSLAFGFGCDTTPVTTRSGISFFGRFLAAVGYTEPVPPPKPKRSGLSVSFSTNAPKVHIVARKDREYPSGLAGRTQDTIERYCNLMYLREMGTLRPGSAPDQWLDRFELRYFGGSRLSKAQVLGGLERWRVREDLCVTSDVYTSALAEVHCRAYSIRFGPADLDAIEYEMWWTEARFRAFLVRRQEDEVRGLEKPWRWREEARGNSKFYC</sequence>
<name>A0A1Y2D097_9FUNG</name>
<dbReference type="AlphaFoldDB" id="A0A1Y2D097"/>
<evidence type="ECO:0000313" key="1">
    <source>
        <dbReference type="EMBL" id="ORY52701.1"/>
    </source>
</evidence>
<comment type="caution">
    <text evidence="1">The sequence shown here is derived from an EMBL/GenBank/DDBJ whole genome shotgun (WGS) entry which is preliminary data.</text>
</comment>